<dbReference type="EMBL" id="FNCP01000023">
    <property type="protein sequence ID" value="SDH98568.1"/>
    <property type="molecule type" value="Genomic_DNA"/>
</dbReference>
<evidence type="ECO:0000259" key="1">
    <source>
        <dbReference type="PROSITE" id="PS51725"/>
    </source>
</evidence>
<evidence type="ECO:0000313" key="2">
    <source>
        <dbReference type="EMBL" id="SDH98568.1"/>
    </source>
</evidence>
<protein>
    <submittedName>
        <fullName evidence="2">Quinol monooxygenase YgiN</fullName>
    </submittedName>
</protein>
<feature type="domain" description="ABM" evidence="1">
    <location>
        <begin position="30"/>
        <end position="119"/>
    </location>
</feature>
<dbReference type="Pfam" id="PF03992">
    <property type="entry name" value="ABM"/>
    <property type="match status" value="1"/>
</dbReference>
<sequence>MQRYFAGGNCLNVEYSYCVPSKNKGVMELLTLMATLKVKTGKEAEVAEICAQLAKEVLAKEKDCLMYIPHVVKNDPTEIVFFEKYKDKEAFKAHGSSAYFQAAAQKFEELLEGKIQVKFLEEV</sequence>
<dbReference type="Gene3D" id="3.30.70.100">
    <property type="match status" value="1"/>
</dbReference>
<reference evidence="3" key="1">
    <citation type="submission" date="2016-10" db="EMBL/GenBank/DDBJ databases">
        <authorList>
            <person name="Varghese N."/>
            <person name="Submissions S."/>
        </authorList>
    </citation>
    <scope>NUCLEOTIDE SEQUENCE [LARGE SCALE GENOMIC DNA]</scope>
    <source>
        <strain evidence="3">DSM 8344</strain>
    </source>
</reference>
<evidence type="ECO:0000313" key="3">
    <source>
        <dbReference type="Proteomes" id="UP000198656"/>
    </source>
</evidence>
<organism evidence="2 3">
    <name type="scientific">Desulfosporosinus hippei DSM 8344</name>
    <dbReference type="NCBI Taxonomy" id="1121419"/>
    <lineage>
        <taxon>Bacteria</taxon>
        <taxon>Bacillati</taxon>
        <taxon>Bacillota</taxon>
        <taxon>Clostridia</taxon>
        <taxon>Eubacteriales</taxon>
        <taxon>Desulfitobacteriaceae</taxon>
        <taxon>Desulfosporosinus</taxon>
    </lineage>
</organism>
<dbReference type="Proteomes" id="UP000198656">
    <property type="component" value="Unassembled WGS sequence"/>
</dbReference>
<dbReference type="RefSeq" id="WP_242876345.1">
    <property type="nucleotide sequence ID" value="NZ_FNCP01000023.1"/>
</dbReference>
<name>A0A1G8GVZ9_9FIRM</name>
<proteinExistence type="predicted"/>
<gene>
    <name evidence="2" type="ORF">SAMN05443529_12376</name>
</gene>
<keyword evidence="3" id="KW-1185">Reference proteome</keyword>
<accession>A0A1G8GVZ9</accession>
<dbReference type="AlphaFoldDB" id="A0A1G8GVZ9"/>
<dbReference type="InterPro" id="IPR007138">
    <property type="entry name" value="ABM_dom"/>
</dbReference>
<dbReference type="SUPFAM" id="SSF54909">
    <property type="entry name" value="Dimeric alpha+beta barrel"/>
    <property type="match status" value="1"/>
</dbReference>
<dbReference type="PANTHER" id="PTHR40624:SF1">
    <property type="entry name" value="BIOSYNTHESIS MONOOXYGENASE, PUTATIVE (AFU_ORTHOLOGUE AFUA_1G12025)-RELATED"/>
    <property type="match status" value="1"/>
</dbReference>
<keyword evidence="2" id="KW-0560">Oxidoreductase</keyword>
<dbReference type="PROSITE" id="PS51725">
    <property type="entry name" value="ABM"/>
    <property type="match status" value="1"/>
</dbReference>
<dbReference type="STRING" id="1121419.SAMN05443529_12376"/>
<keyword evidence="2" id="KW-0503">Monooxygenase</keyword>
<dbReference type="GO" id="GO:0004497">
    <property type="term" value="F:monooxygenase activity"/>
    <property type="evidence" value="ECO:0007669"/>
    <property type="project" value="UniProtKB-KW"/>
</dbReference>
<dbReference type="InterPro" id="IPR011008">
    <property type="entry name" value="Dimeric_a/b-barrel"/>
</dbReference>
<dbReference type="PANTHER" id="PTHR40624">
    <property type="entry name" value="BIOSYNTHESIS MONOOXYGENASE, PUTATIVE (AFU_ORTHOLOGUE AFUA_1G12025)-RELATED"/>
    <property type="match status" value="1"/>
</dbReference>